<organism evidence="2 3">
    <name type="scientific">Yoonia vestfoldensis SKA53</name>
    <dbReference type="NCBI Taxonomy" id="314232"/>
    <lineage>
        <taxon>Bacteria</taxon>
        <taxon>Pseudomonadati</taxon>
        <taxon>Pseudomonadota</taxon>
        <taxon>Alphaproteobacteria</taxon>
        <taxon>Rhodobacterales</taxon>
        <taxon>Paracoccaceae</taxon>
        <taxon>Yoonia</taxon>
    </lineage>
</organism>
<dbReference type="Gene3D" id="2.40.160.90">
    <property type="match status" value="1"/>
</dbReference>
<evidence type="ECO:0000256" key="1">
    <source>
        <dbReference type="SAM" id="SignalP"/>
    </source>
</evidence>
<proteinExistence type="predicted"/>
<dbReference type="HOGENOM" id="CLU_1334398_0_0_5"/>
<sequence>NTGQSGMVRFVCLGVCIVFGLAACSGGGGGDVGAGNGAPADGFAALRDRVTTAGITPFATLPTMGEVAYAGRVRLSLPLGGAAVARYDGDLDLRVHFGAAPDPVTGRIGNLQGGAGPVTGHLQISDGRFYPDAAAARDYQFTAELSGTLMQNAAAHDVTAEMSGDFHGPQGAGVAGVIARGAVRQSDDLQLFDGSFAAERANSGG</sequence>
<dbReference type="AlphaFoldDB" id="A3V9E0"/>
<protein>
    <submittedName>
        <fullName evidence="2">Uncharacterized protein</fullName>
    </submittedName>
</protein>
<dbReference type="Proteomes" id="UP000004507">
    <property type="component" value="Unassembled WGS sequence"/>
</dbReference>
<reference evidence="2 3" key="1">
    <citation type="submission" date="2006-01" db="EMBL/GenBank/DDBJ databases">
        <authorList>
            <person name="Hagstrom A."/>
            <person name="Ferriera S."/>
            <person name="Johnson J."/>
            <person name="Kravitz S."/>
            <person name="Halpern A."/>
            <person name="Remington K."/>
            <person name="Beeson K."/>
            <person name="Tran B."/>
            <person name="Rogers Y.-H."/>
            <person name="Friedman R."/>
            <person name="Venter J.C."/>
        </authorList>
    </citation>
    <scope>NUCLEOTIDE SEQUENCE [LARGE SCALE GENOMIC DNA]</scope>
    <source>
        <strain evidence="2 3">SKA53</strain>
    </source>
</reference>
<feature type="chain" id="PRO_5002662016" evidence="1">
    <location>
        <begin position="23"/>
        <end position="205"/>
    </location>
</feature>
<accession>A3V9E0</accession>
<name>A3V9E0_9RHOB</name>
<evidence type="ECO:0000313" key="2">
    <source>
        <dbReference type="EMBL" id="EAQ05310.1"/>
    </source>
</evidence>
<dbReference type="EMBL" id="AAMS01000011">
    <property type="protein sequence ID" value="EAQ05310.1"/>
    <property type="molecule type" value="Genomic_DNA"/>
</dbReference>
<gene>
    <name evidence="2" type="ORF">SKA53_06025</name>
</gene>
<dbReference type="RefSeq" id="WP_007205158.1">
    <property type="nucleotide sequence ID" value="NZ_CH672414.1"/>
</dbReference>
<keyword evidence="3" id="KW-1185">Reference proteome</keyword>
<dbReference type="SUPFAM" id="SSF56925">
    <property type="entry name" value="OMPA-like"/>
    <property type="match status" value="1"/>
</dbReference>
<feature type="signal peptide" evidence="1">
    <location>
        <begin position="1"/>
        <end position="22"/>
    </location>
</feature>
<keyword evidence="1" id="KW-0732">Signal</keyword>
<dbReference type="InterPro" id="IPR011250">
    <property type="entry name" value="OMP/PagP_B-barrel"/>
</dbReference>
<comment type="caution">
    <text evidence="2">The sequence shown here is derived from an EMBL/GenBank/DDBJ whole genome shotgun (WGS) entry which is preliminary data.</text>
</comment>
<evidence type="ECO:0000313" key="3">
    <source>
        <dbReference type="Proteomes" id="UP000004507"/>
    </source>
</evidence>
<feature type="non-terminal residue" evidence="2">
    <location>
        <position position="1"/>
    </location>
</feature>